<dbReference type="Proteomes" id="UP000291116">
    <property type="component" value="Unassembled WGS sequence"/>
</dbReference>
<dbReference type="EMBL" id="CAACVS010000213">
    <property type="protein sequence ID" value="VEU39249.1"/>
    <property type="molecule type" value="Genomic_DNA"/>
</dbReference>
<keyword evidence="2" id="KW-1185">Reference proteome</keyword>
<dbReference type="AlphaFoldDB" id="A0A448ZB56"/>
<reference evidence="1 2" key="1">
    <citation type="submission" date="2019-01" db="EMBL/GenBank/DDBJ databases">
        <authorList>
            <person name="Ferrante I. M."/>
        </authorList>
    </citation>
    <scope>NUCLEOTIDE SEQUENCE [LARGE SCALE GENOMIC DNA]</scope>
    <source>
        <strain evidence="1 2">B856</strain>
    </source>
</reference>
<proteinExistence type="predicted"/>
<protein>
    <submittedName>
        <fullName evidence="1">Uncharacterized protein</fullName>
    </submittedName>
</protein>
<organism evidence="1 2">
    <name type="scientific">Pseudo-nitzschia multistriata</name>
    <dbReference type="NCBI Taxonomy" id="183589"/>
    <lineage>
        <taxon>Eukaryota</taxon>
        <taxon>Sar</taxon>
        <taxon>Stramenopiles</taxon>
        <taxon>Ochrophyta</taxon>
        <taxon>Bacillariophyta</taxon>
        <taxon>Bacillariophyceae</taxon>
        <taxon>Bacillariophycidae</taxon>
        <taxon>Bacillariales</taxon>
        <taxon>Bacillariaceae</taxon>
        <taxon>Pseudo-nitzschia</taxon>
    </lineage>
</organism>
<evidence type="ECO:0000313" key="1">
    <source>
        <dbReference type="EMBL" id="VEU39249.1"/>
    </source>
</evidence>
<gene>
    <name evidence="1" type="ORF">PSNMU_V1.4_AUG-EV-PASAV3_0060930</name>
</gene>
<name>A0A448ZB56_9STRA</name>
<sequence length="72" mass="8342">MTQRIFDTHQSHSNKICFGFKGVASIRVFDRRRNCFQVGACGQVSVRKCYSSHPTTSIDLRISHKFVGIFWF</sequence>
<accession>A0A448ZB56</accession>
<evidence type="ECO:0000313" key="2">
    <source>
        <dbReference type="Proteomes" id="UP000291116"/>
    </source>
</evidence>